<evidence type="ECO:0000313" key="2">
    <source>
        <dbReference type="EMBL" id="KAL2747889.1"/>
    </source>
</evidence>
<evidence type="ECO:0000256" key="1">
    <source>
        <dbReference type="SAM" id="MobiDB-lite"/>
    </source>
</evidence>
<dbReference type="EMBL" id="JAYRBN010000034">
    <property type="protein sequence ID" value="KAL2747889.1"/>
    <property type="molecule type" value="Genomic_DNA"/>
</dbReference>
<sequence>MDTCVLRRPAASHLHSVLSEIRWIENELLGMGGSHVDSRIGEEEDEKEAKKAKDEEEEEEKLRGSAAGSIERMRVFRYYLAVNREEQGLAGQHPSVDPCAVLHDHSTKLSLEDYVTEVLLVKLPLRRQLLYSYSRDFLAIVLGHLENIP</sequence>
<evidence type="ECO:0000313" key="3">
    <source>
        <dbReference type="Proteomes" id="UP001607303"/>
    </source>
</evidence>
<dbReference type="AlphaFoldDB" id="A0ABD2CSY2"/>
<feature type="compositionally biased region" description="Basic and acidic residues" evidence="1">
    <location>
        <begin position="36"/>
        <end position="54"/>
    </location>
</feature>
<name>A0ABD2CSY2_VESMC</name>
<feature type="region of interest" description="Disordered" evidence="1">
    <location>
        <begin position="34"/>
        <end position="65"/>
    </location>
</feature>
<comment type="caution">
    <text evidence="2">The sequence shown here is derived from an EMBL/GenBank/DDBJ whole genome shotgun (WGS) entry which is preliminary data.</text>
</comment>
<organism evidence="2 3">
    <name type="scientific">Vespula maculifrons</name>
    <name type="common">Eastern yellow jacket</name>
    <name type="synonym">Wasp</name>
    <dbReference type="NCBI Taxonomy" id="7453"/>
    <lineage>
        <taxon>Eukaryota</taxon>
        <taxon>Metazoa</taxon>
        <taxon>Ecdysozoa</taxon>
        <taxon>Arthropoda</taxon>
        <taxon>Hexapoda</taxon>
        <taxon>Insecta</taxon>
        <taxon>Pterygota</taxon>
        <taxon>Neoptera</taxon>
        <taxon>Endopterygota</taxon>
        <taxon>Hymenoptera</taxon>
        <taxon>Apocrita</taxon>
        <taxon>Aculeata</taxon>
        <taxon>Vespoidea</taxon>
        <taxon>Vespidae</taxon>
        <taxon>Vespinae</taxon>
        <taxon>Vespula</taxon>
    </lineage>
</organism>
<keyword evidence="3" id="KW-1185">Reference proteome</keyword>
<dbReference type="Proteomes" id="UP001607303">
    <property type="component" value="Unassembled WGS sequence"/>
</dbReference>
<proteinExistence type="predicted"/>
<gene>
    <name evidence="2" type="ORF">V1477_003784</name>
</gene>
<accession>A0ABD2CSY2</accession>
<reference evidence="2 3" key="1">
    <citation type="journal article" date="2024" name="Ann. Entomol. Soc. Am.">
        <title>Genomic analyses of the southern and eastern yellowjacket wasps (Hymenoptera: Vespidae) reveal evolutionary signatures of social life.</title>
        <authorList>
            <person name="Catto M.A."/>
            <person name="Caine P.B."/>
            <person name="Orr S.E."/>
            <person name="Hunt B.G."/>
            <person name="Goodisman M.A.D."/>
        </authorList>
    </citation>
    <scope>NUCLEOTIDE SEQUENCE [LARGE SCALE GENOMIC DNA]</scope>
    <source>
        <strain evidence="2">232</strain>
        <tissue evidence="2">Head and thorax</tissue>
    </source>
</reference>
<protein>
    <submittedName>
        <fullName evidence="2">Uncharacterized protein</fullName>
    </submittedName>
</protein>